<proteinExistence type="predicted"/>
<dbReference type="Proteomes" id="UP000295756">
    <property type="component" value="Chromosome"/>
</dbReference>
<keyword evidence="2" id="KW-0472">Membrane</keyword>
<evidence type="ECO:0000313" key="5">
    <source>
        <dbReference type="Proteomes" id="UP000295756"/>
    </source>
</evidence>
<reference evidence="4 5" key="1">
    <citation type="submission" date="2019-03" db="EMBL/GenBank/DDBJ databases">
        <title>Complete Genome Sequence of Leuconostoc kimchii strain NKJ218 Isolated from Homemade Kimchi.</title>
        <authorList>
            <person name="Jung J.Y."/>
            <person name="Jin H.M."/>
            <person name="Jung J.-W."/>
            <person name="Lee S.-Y."/>
            <person name="Ryu B.-G."/>
            <person name="Han S.-S."/>
            <person name="Kang H.K."/>
            <person name="Choi H.W."/>
            <person name="Chung E.J."/>
            <person name="Choi K.-M."/>
        </authorList>
    </citation>
    <scope>NUCLEOTIDE SEQUENCE [LARGE SCALE GENOMIC DNA]</scope>
    <source>
        <strain evidence="4 5">NKJ218</strain>
    </source>
</reference>
<dbReference type="PANTHER" id="PTHR40038:SF1">
    <property type="entry name" value="MEMBRANE-ASSOCIATED PROTEIN TCAA"/>
    <property type="match status" value="1"/>
</dbReference>
<dbReference type="Pfam" id="PF22820">
    <property type="entry name" value="TcaA_3rd_4th"/>
    <property type="match status" value="1"/>
</dbReference>
<keyword evidence="2" id="KW-1133">Transmembrane helix</keyword>
<gene>
    <name evidence="4" type="ORF">EW139_02485</name>
</gene>
<dbReference type="RefSeq" id="WP_013103177.1">
    <property type="nucleotide sequence ID" value="NZ_CP037939.1"/>
</dbReference>
<evidence type="ECO:0000259" key="3">
    <source>
        <dbReference type="Pfam" id="PF22820"/>
    </source>
</evidence>
<keyword evidence="5" id="KW-1185">Reference proteome</keyword>
<sequence>MDQKKVWLAAFKAANHRNPTIEEVSKAAEQGFVLPNDDATETSQADDTVEPVTPLVTPATAWREKFKLDNGRLPNLDEVRNAKQNGFQSTKPLAQPTPEPTPEPVNTVPKTPMAKGKKIALTIGIVVVAIIIGLFVWGNKYYAKSATADRTLTVLKSGSATKYAKNIVWSDTKKPIKSDELTPFVNYMNDDSWSKQRQNNVYDQLMSGASADGYTFTQVGKHFLFFPDYKLTIKPVDFDVATNNKGITLKMNGKTIGTSDSDSYSKPLKRQVSGLYKFTATGKINGQDVATSDERTISSNTNVNLAIDMISFDVNSNLTSGDLYIGNTKIDTLKDGLLQVKNMPISKGATAYVEAKFGDQTIRSSKMSLKDLYDGESIDLDAKGLMTESDADNTISSMYNALGSYASDEEDSDSLTMFKNGANNKAYQDYKQMIRHNLHDAKRNADSVSFNTPDVKSVKQTSLTTADAVYQVKTDFYYASDTDKDGDTSGDLTQTFELTAHLVYDKRSDTWQIDSIDPDQKKISEDSTVD</sequence>
<name>A0ABX5SI62_9LACO</name>
<dbReference type="EMBL" id="CP037939">
    <property type="protein sequence ID" value="QBR47044.1"/>
    <property type="molecule type" value="Genomic_DNA"/>
</dbReference>
<evidence type="ECO:0000256" key="1">
    <source>
        <dbReference type="SAM" id="MobiDB-lite"/>
    </source>
</evidence>
<organism evidence="4 5">
    <name type="scientific">Leuconostoc kimchii</name>
    <dbReference type="NCBI Taxonomy" id="136609"/>
    <lineage>
        <taxon>Bacteria</taxon>
        <taxon>Bacillati</taxon>
        <taxon>Bacillota</taxon>
        <taxon>Bacilli</taxon>
        <taxon>Lactobacillales</taxon>
        <taxon>Lactobacillaceae</taxon>
        <taxon>Leuconostoc</taxon>
    </lineage>
</organism>
<dbReference type="InterPro" id="IPR054530">
    <property type="entry name" value="TcaA_4th"/>
</dbReference>
<protein>
    <recommendedName>
        <fullName evidence="3">TcaA 4th domain-containing protein</fullName>
    </recommendedName>
</protein>
<accession>A0ABX5SI62</accession>
<evidence type="ECO:0000256" key="2">
    <source>
        <dbReference type="SAM" id="Phobius"/>
    </source>
</evidence>
<keyword evidence="2" id="KW-0812">Transmembrane</keyword>
<feature type="transmembrane region" description="Helical" evidence="2">
    <location>
        <begin position="119"/>
        <end position="138"/>
    </location>
</feature>
<evidence type="ECO:0000313" key="4">
    <source>
        <dbReference type="EMBL" id="QBR47044.1"/>
    </source>
</evidence>
<feature type="region of interest" description="Disordered" evidence="1">
    <location>
        <begin position="84"/>
        <end position="110"/>
    </location>
</feature>
<feature type="domain" description="TcaA 4th" evidence="3">
    <location>
        <begin position="311"/>
        <end position="380"/>
    </location>
</feature>
<dbReference type="PANTHER" id="PTHR40038">
    <property type="entry name" value="MEMBRANE-ASSOCIATED PROTEIN TCAA"/>
    <property type="match status" value="1"/>
</dbReference>